<dbReference type="EMBL" id="HF935675">
    <property type="protein sequence ID" value="CCX12073.1"/>
    <property type="molecule type" value="Genomic_DNA"/>
</dbReference>
<comment type="subcellular location">
    <subcellularLocation>
        <location evidence="1">Mitochondrion matrix</location>
    </subcellularLocation>
</comment>
<dbReference type="Pfam" id="PF25455">
    <property type="entry name" value="Beta-barrel_CAF17_C"/>
    <property type="match status" value="1"/>
</dbReference>
<dbReference type="STRING" id="1076935.U4LCC8"/>
<dbReference type="GO" id="GO:0016226">
    <property type="term" value="P:iron-sulfur cluster assembly"/>
    <property type="evidence" value="ECO:0007669"/>
    <property type="project" value="TreeGrafter"/>
</dbReference>
<keyword evidence="3" id="KW-0496">Mitochondrion</keyword>
<keyword evidence="2" id="KW-0809">Transit peptide</keyword>
<keyword evidence="7" id="KW-0808">Transferase</keyword>
<dbReference type="OrthoDB" id="191995at2759"/>
<evidence type="ECO:0000256" key="4">
    <source>
        <dbReference type="ARBA" id="ARBA00093447"/>
    </source>
</evidence>
<feature type="domain" description="CAF17 C-terminal" evidence="6">
    <location>
        <begin position="237"/>
        <end position="305"/>
    </location>
</feature>
<evidence type="ECO:0000256" key="3">
    <source>
        <dbReference type="ARBA" id="ARBA00023128"/>
    </source>
</evidence>
<evidence type="ECO:0000313" key="8">
    <source>
        <dbReference type="Proteomes" id="UP000018144"/>
    </source>
</evidence>
<dbReference type="GO" id="GO:0016740">
    <property type="term" value="F:transferase activity"/>
    <property type="evidence" value="ECO:0007669"/>
    <property type="project" value="UniProtKB-KW"/>
</dbReference>
<gene>
    <name evidence="7" type="ORF">PCON_11667</name>
</gene>
<evidence type="ECO:0000256" key="5">
    <source>
        <dbReference type="ARBA" id="ARBA00093637"/>
    </source>
</evidence>
<name>U4LCC8_PYROM</name>
<dbReference type="InterPro" id="IPR027266">
    <property type="entry name" value="TrmE/GcvT-like"/>
</dbReference>
<dbReference type="PANTHER" id="PTHR22602:SF0">
    <property type="entry name" value="TRANSFERASE CAF17, MITOCHONDRIAL-RELATED"/>
    <property type="match status" value="1"/>
</dbReference>
<comment type="similarity">
    <text evidence="4">Belongs to the GcvT family. CAF17/IBA57 subfamily.</text>
</comment>
<dbReference type="SUPFAM" id="SSF103025">
    <property type="entry name" value="Folate-binding domain"/>
    <property type="match status" value="1"/>
</dbReference>
<evidence type="ECO:0000256" key="1">
    <source>
        <dbReference type="ARBA" id="ARBA00004305"/>
    </source>
</evidence>
<dbReference type="InterPro" id="IPR017703">
    <property type="entry name" value="YgfZ/GCV_T_CS"/>
</dbReference>
<dbReference type="GO" id="GO:0005759">
    <property type="term" value="C:mitochondrial matrix"/>
    <property type="evidence" value="ECO:0007669"/>
    <property type="project" value="UniProtKB-SubCell"/>
</dbReference>
<dbReference type="Gene3D" id="3.30.1360.120">
    <property type="entry name" value="Probable tRNA modification gtpase trme, domain 1"/>
    <property type="match status" value="2"/>
</dbReference>
<dbReference type="eggNOG" id="KOG2929">
    <property type="taxonomic scope" value="Eukaryota"/>
</dbReference>
<evidence type="ECO:0000256" key="2">
    <source>
        <dbReference type="ARBA" id="ARBA00022946"/>
    </source>
</evidence>
<dbReference type="InterPro" id="IPR057460">
    <property type="entry name" value="CAF17_C"/>
</dbReference>
<dbReference type="InterPro" id="IPR045179">
    <property type="entry name" value="YgfZ/GcvT"/>
</dbReference>
<accession>U4LCC8</accession>
<reference evidence="7 8" key="1">
    <citation type="journal article" date="2013" name="PLoS Genet.">
        <title>The genome and development-dependent transcriptomes of Pyronema confluens: a window into fungal evolution.</title>
        <authorList>
            <person name="Traeger S."/>
            <person name="Altegoer F."/>
            <person name="Freitag M."/>
            <person name="Gabaldon T."/>
            <person name="Kempken F."/>
            <person name="Kumar A."/>
            <person name="Marcet-Houben M."/>
            <person name="Poggeler S."/>
            <person name="Stajich J.E."/>
            <person name="Nowrousian M."/>
        </authorList>
    </citation>
    <scope>NUCLEOTIDE SEQUENCE [LARGE SCALE GENOMIC DNA]</scope>
    <source>
        <strain evidence="8">CBS 100304</strain>
        <tissue evidence="7">Vegetative mycelium</tissue>
    </source>
</reference>
<dbReference type="AlphaFoldDB" id="U4LCC8"/>
<dbReference type="NCBIfam" id="TIGR03317">
    <property type="entry name" value="ygfZ_signature"/>
    <property type="match status" value="1"/>
</dbReference>
<evidence type="ECO:0000259" key="6">
    <source>
        <dbReference type="Pfam" id="PF25455"/>
    </source>
</evidence>
<dbReference type="PANTHER" id="PTHR22602">
    <property type="entry name" value="TRANSFERASE CAF17, MITOCHONDRIAL-RELATED"/>
    <property type="match status" value="1"/>
</dbReference>
<dbReference type="OMA" id="NMLVAND"/>
<sequence>MFTSRLLRPGVANPPLQTPNYITCLRTSNPCRSYSTPAASHVASLPHRHLLRLSGPDTQKFLHSLTTANILTFSGCLLHTAFLSPQGRVLFDTFIYPRGDNEYLLETDRPVELLQHLKRYKMRSKFTMEAVGDISVRATWGSGVPTTAAEFADPRAEGFGLREVIEAPATEDQEALKSYKLHRILHGLPEGAEEIIPGSALPMESNFDLSKGGIDFRKGCYVGQELTIRTKHTGVVRKRVVPVQLYREGEEVPGELSFAERDFGKIEGGSNIKKVDGKGRPVGRWLTGVGNMGLALVRLEGMTDVKLPGGEEGGLPRWQGEEFAVQDTGVRVKAFVTERMRNYIDGGH</sequence>
<protein>
    <recommendedName>
        <fullName evidence="5">Iron-sulfur cluster assembly factor IBA57 homolog, mitochondrial</fullName>
    </recommendedName>
</protein>
<dbReference type="Proteomes" id="UP000018144">
    <property type="component" value="Unassembled WGS sequence"/>
</dbReference>
<proteinExistence type="inferred from homology"/>
<evidence type="ECO:0000313" key="7">
    <source>
        <dbReference type="EMBL" id="CCX12073.1"/>
    </source>
</evidence>
<organism evidence="7 8">
    <name type="scientific">Pyronema omphalodes (strain CBS 100304)</name>
    <name type="common">Pyronema confluens</name>
    <dbReference type="NCBI Taxonomy" id="1076935"/>
    <lineage>
        <taxon>Eukaryota</taxon>
        <taxon>Fungi</taxon>
        <taxon>Dikarya</taxon>
        <taxon>Ascomycota</taxon>
        <taxon>Pezizomycotina</taxon>
        <taxon>Pezizomycetes</taxon>
        <taxon>Pezizales</taxon>
        <taxon>Pyronemataceae</taxon>
        <taxon>Pyronema</taxon>
    </lineage>
</organism>
<keyword evidence="8" id="KW-1185">Reference proteome</keyword>